<organism evidence="2 3">
    <name type="scientific">Canna indica</name>
    <name type="common">Indian-shot</name>
    <dbReference type="NCBI Taxonomy" id="4628"/>
    <lineage>
        <taxon>Eukaryota</taxon>
        <taxon>Viridiplantae</taxon>
        <taxon>Streptophyta</taxon>
        <taxon>Embryophyta</taxon>
        <taxon>Tracheophyta</taxon>
        <taxon>Spermatophyta</taxon>
        <taxon>Magnoliopsida</taxon>
        <taxon>Liliopsida</taxon>
        <taxon>Zingiberales</taxon>
        <taxon>Cannaceae</taxon>
        <taxon>Canna</taxon>
    </lineage>
</organism>
<name>A0AAQ3Q0L4_9LILI</name>
<feature type="compositionally biased region" description="Basic residues" evidence="1">
    <location>
        <begin position="13"/>
        <end position="30"/>
    </location>
</feature>
<proteinExistence type="predicted"/>
<evidence type="ECO:0000313" key="2">
    <source>
        <dbReference type="EMBL" id="WOK92394.1"/>
    </source>
</evidence>
<dbReference type="EMBL" id="CP136890">
    <property type="protein sequence ID" value="WOK92394.1"/>
    <property type="molecule type" value="Genomic_DNA"/>
</dbReference>
<evidence type="ECO:0000256" key="1">
    <source>
        <dbReference type="SAM" id="MobiDB-lite"/>
    </source>
</evidence>
<accession>A0AAQ3Q0L4</accession>
<feature type="region of interest" description="Disordered" evidence="1">
    <location>
        <begin position="1"/>
        <end position="30"/>
    </location>
</feature>
<gene>
    <name evidence="2" type="ORF">Cni_G01085</name>
</gene>
<protein>
    <submittedName>
        <fullName evidence="2">Uncharacterized protein</fullName>
    </submittedName>
</protein>
<dbReference type="AlphaFoldDB" id="A0AAQ3Q0L4"/>
<evidence type="ECO:0000313" key="3">
    <source>
        <dbReference type="Proteomes" id="UP001327560"/>
    </source>
</evidence>
<feature type="compositionally biased region" description="Basic and acidic residues" evidence="1">
    <location>
        <begin position="1"/>
        <end position="12"/>
    </location>
</feature>
<sequence length="161" mass="19520">MSKKNKWQESSKRKNKKEMKQNRVKKKNVSRRKYTRERIWTDAWLPQIIAHMEASVHASMITRNDTAMQNIVALSVRHTHVKHMHYILCKKEQQTSKQCFQYYLVGHWKVGWPLTQINNFNKEYICLPFLSRFFHIYLHAKPMLLRASTSIREVKKQYKTR</sequence>
<keyword evidence="3" id="KW-1185">Reference proteome</keyword>
<reference evidence="2 3" key="1">
    <citation type="submission" date="2023-10" db="EMBL/GenBank/DDBJ databases">
        <title>Chromosome-scale genome assembly provides insights into flower coloration mechanisms of Canna indica.</title>
        <authorList>
            <person name="Li C."/>
        </authorList>
    </citation>
    <scope>NUCLEOTIDE SEQUENCE [LARGE SCALE GENOMIC DNA]</scope>
    <source>
        <tissue evidence="2">Flower</tissue>
    </source>
</reference>
<dbReference type="Proteomes" id="UP001327560">
    <property type="component" value="Chromosome 1"/>
</dbReference>